<organism evidence="2">
    <name type="scientific">hydrocarbon metagenome</name>
    <dbReference type="NCBI Taxonomy" id="938273"/>
    <lineage>
        <taxon>unclassified sequences</taxon>
        <taxon>metagenomes</taxon>
        <taxon>ecological metagenomes</taxon>
    </lineage>
</organism>
<proteinExistence type="predicted"/>
<evidence type="ECO:0000256" key="1">
    <source>
        <dbReference type="SAM" id="MobiDB-lite"/>
    </source>
</evidence>
<feature type="region of interest" description="Disordered" evidence="1">
    <location>
        <begin position="1"/>
        <end position="39"/>
    </location>
</feature>
<evidence type="ECO:0000313" key="2">
    <source>
        <dbReference type="EMBL" id="KUG29760.1"/>
    </source>
</evidence>
<comment type="caution">
    <text evidence="2">The sequence shown here is derived from an EMBL/GenBank/DDBJ whole genome shotgun (WGS) entry which is preliminary data.</text>
</comment>
<accession>A0A0W8G9E4</accession>
<dbReference type="AlphaFoldDB" id="A0A0W8G9E4"/>
<sequence length="39" mass="4469">MLREMRPARHPVGRRFDAEGRMTGGRWHPAVDVDNSPLP</sequence>
<dbReference type="EMBL" id="LNQE01000041">
    <property type="protein sequence ID" value="KUG29760.1"/>
    <property type="molecule type" value="Genomic_DNA"/>
</dbReference>
<reference evidence="2" key="1">
    <citation type="journal article" date="2015" name="Proc. Natl. Acad. Sci. U.S.A.">
        <title>Networks of energetic and metabolic interactions define dynamics in microbial communities.</title>
        <authorList>
            <person name="Embree M."/>
            <person name="Liu J.K."/>
            <person name="Al-Bassam M.M."/>
            <person name="Zengler K."/>
        </authorList>
    </citation>
    <scope>NUCLEOTIDE SEQUENCE</scope>
</reference>
<gene>
    <name evidence="2" type="ORF">ASZ90_000342</name>
</gene>
<protein>
    <submittedName>
        <fullName evidence="2">Uncharacterized protein</fullName>
    </submittedName>
</protein>
<name>A0A0W8G9E4_9ZZZZ</name>